<gene>
    <name evidence="1" type="ORF">RA11412_1061</name>
</gene>
<dbReference type="EMBL" id="AP017895">
    <property type="protein sequence ID" value="BAV87360.1"/>
    <property type="molecule type" value="Genomic_DNA"/>
</dbReference>
<evidence type="ECO:0000313" key="2">
    <source>
        <dbReference type="Proteomes" id="UP000250241"/>
    </source>
</evidence>
<dbReference type="Proteomes" id="UP000250241">
    <property type="component" value="Chromosome"/>
</dbReference>
<dbReference type="AlphaFoldDB" id="A0A2Z5QYH2"/>
<evidence type="ECO:0000313" key="1">
    <source>
        <dbReference type="EMBL" id="BAV87360.1"/>
    </source>
</evidence>
<dbReference type="KEGG" id="raj:RA11412_1061"/>
<sequence length="41" mass="4951">MSGRERPAHICLLEAFIGFTLLPLRKQMYNQLRYRRYFSSS</sequence>
<proteinExistence type="predicted"/>
<protein>
    <submittedName>
        <fullName evidence="1">Uncharacterized protein</fullName>
    </submittedName>
</protein>
<accession>A0A2Z5QYH2</accession>
<name>A0A2Z5QYH2_9MICC</name>
<organism evidence="1 2">
    <name type="scientific">Rothia aeria</name>
    <dbReference type="NCBI Taxonomy" id="172042"/>
    <lineage>
        <taxon>Bacteria</taxon>
        <taxon>Bacillati</taxon>
        <taxon>Actinomycetota</taxon>
        <taxon>Actinomycetes</taxon>
        <taxon>Micrococcales</taxon>
        <taxon>Micrococcaceae</taxon>
        <taxon>Rothia</taxon>
    </lineage>
</organism>
<keyword evidence="2" id="KW-1185">Reference proteome</keyword>
<reference evidence="1 2" key="1">
    <citation type="submission" date="2016-10" db="EMBL/GenBank/DDBJ databases">
        <title>Genome sequence of Rothia aeria strain JCM11412.</title>
        <authorList>
            <person name="Nambu T."/>
        </authorList>
    </citation>
    <scope>NUCLEOTIDE SEQUENCE [LARGE SCALE GENOMIC DNA]</scope>
    <source>
        <strain evidence="1 2">JCM 11412</strain>
    </source>
</reference>